<keyword evidence="8" id="KW-1185">Reference proteome</keyword>
<keyword evidence="4 5" id="KW-0472">Membrane</keyword>
<feature type="transmembrane region" description="Helical" evidence="5">
    <location>
        <begin position="63"/>
        <end position="82"/>
    </location>
</feature>
<evidence type="ECO:0000256" key="4">
    <source>
        <dbReference type="ARBA" id="ARBA00023136"/>
    </source>
</evidence>
<protein>
    <submittedName>
        <fullName evidence="7">Lipid A core - O-antigen ligase and related enzymes</fullName>
    </submittedName>
</protein>
<reference evidence="7 8" key="1">
    <citation type="submission" date="2018-06" db="EMBL/GenBank/DDBJ databases">
        <authorList>
            <consortium name="Pathogen Informatics"/>
            <person name="Doyle S."/>
        </authorList>
    </citation>
    <scope>NUCLEOTIDE SEQUENCE [LARGE SCALE GENOMIC DNA]</scope>
    <source>
        <strain evidence="7 8">NCTC10723</strain>
    </source>
</reference>
<proteinExistence type="predicted"/>
<evidence type="ECO:0000313" key="7">
    <source>
        <dbReference type="EMBL" id="STO31814.1"/>
    </source>
</evidence>
<dbReference type="GO" id="GO:0016874">
    <property type="term" value="F:ligase activity"/>
    <property type="evidence" value="ECO:0007669"/>
    <property type="project" value="UniProtKB-KW"/>
</dbReference>
<feature type="transmembrane region" description="Helical" evidence="5">
    <location>
        <begin position="123"/>
        <end position="143"/>
    </location>
</feature>
<dbReference type="PANTHER" id="PTHR37422:SF13">
    <property type="entry name" value="LIPOPOLYSACCHARIDE BIOSYNTHESIS PROTEIN PA4999-RELATED"/>
    <property type="match status" value="1"/>
</dbReference>
<evidence type="ECO:0000313" key="8">
    <source>
        <dbReference type="Proteomes" id="UP000255328"/>
    </source>
</evidence>
<comment type="subcellular location">
    <subcellularLocation>
        <location evidence="1">Membrane</location>
        <topology evidence="1">Multi-pass membrane protein</topology>
    </subcellularLocation>
</comment>
<feature type="transmembrane region" description="Helical" evidence="5">
    <location>
        <begin position="379"/>
        <end position="397"/>
    </location>
</feature>
<dbReference type="InterPro" id="IPR051533">
    <property type="entry name" value="WaaL-like"/>
</dbReference>
<feature type="transmembrane region" description="Helical" evidence="5">
    <location>
        <begin position="184"/>
        <end position="201"/>
    </location>
</feature>
<evidence type="ECO:0000256" key="1">
    <source>
        <dbReference type="ARBA" id="ARBA00004141"/>
    </source>
</evidence>
<keyword evidence="3 5" id="KW-1133">Transmembrane helix</keyword>
<feature type="transmembrane region" description="Helical" evidence="5">
    <location>
        <begin position="7"/>
        <end position="25"/>
    </location>
</feature>
<evidence type="ECO:0000259" key="6">
    <source>
        <dbReference type="Pfam" id="PF04932"/>
    </source>
</evidence>
<dbReference type="GO" id="GO:0016020">
    <property type="term" value="C:membrane"/>
    <property type="evidence" value="ECO:0007669"/>
    <property type="project" value="UniProtKB-SubCell"/>
</dbReference>
<feature type="domain" description="O-antigen ligase-related" evidence="6">
    <location>
        <begin position="195"/>
        <end position="331"/>
    </location>
</feature>
<feature type="transmembrane region" description="Helical" evidence="5">
    <location>
        <begin position="237"/>
        <end position="253"/>
    </location>
</feature>
<dbReference type="Pfam" id="PF04932">
    <property type="entry name" value="Wzy_C"/>
    <property type="match status" value="1"/>
</dbReference>
<keyword evidence="7" id="KW-0436">Ligase</keyword>
<name>A0A377GZ03_9FUSO</name>
<dbReference type="Proteomes" id="UP000255328">
    <property type="component" value="Unassembled WGS sequence"/>
</dbReference>
<dbReference type="EMBL" id="UGGU01000003">
    <property type="protein sequence ID" value="STO31814.1"/>
    <property type="molecule type" value="Genomic_DNA"/>
</dbReference>
<feature type="transmembrane region" description="Helical" evidence="5">
    <location>
        <begin position="31"/>
        <end position="49"/>
    </location>
</feature>
<keyword evidence="2 5" id="KW-0812">Transmembrane</keyword>
<dbReference type="AlphaFoldDB" id="A0A377GZ03"/>
<feature type="transmembrane region" description="Helical" evidence="5">
    <location>
        <begin position="159"/>
        <end position="177"/>
    </location>
</feature>
<organism evidence="7 8">
    <name type="scientific">Fusobacterium necrogenes</name>
    <dbReference type="NCBI Taxonomy" id="858"/>
    <lineage>
        <taxon>Bacteria</taxon>
        <taxon>Fusobacteriati</taxon>
        <taxon>Fusobacteriota</taxon>
        <taxon>Fusobacteriia</taxon>
        <taxon>Fusobacteriales</taxon>
        <taxon>Fusobacteriaceae</taxon>
        <taxon>Fusobacterium</taxon>
    </lineage>
</organism>
<dbReference type="RefSeq" id="WP_115270461.1">
    <property type="nucleotide sequence ID" value="NZ_UGGU01000003.1"/>
</dbReference>
<feature type="transmembrane region" description="Helical" evidence="5">
    <location>
        <begin position="355"/>
        <end position="373"/>
    </location>
</feature>
<evidence type="ECO:0000256" key="3">
    <source>
        <dbReference type="ARBA" id="ARBA00022989"/>
    </source>
</evidence>
<accession>A0A377GZ03</accession>
<feature type="transmembrane region" description="Helical" evidence="5">
    <location>
        <begin position="207"/>
        <end position="225"/>
    </location>
</feature>
<dbReference type="InterPro" id="IPR007016">
    <property type="entry name" value="O-antigen_ligase-rel_domated"/>
</dbReference>
<feature type="transmembrane region" description="Helical" evidence="5">
    <location>
        <begin position="324"/>
        <end position="343"/>
    </location>
</feature>
<gene>
    <name evidence="7" type="ORF">NCTC10723_01274</name>
</gene>
<evidence type="ECO:0000256" key="2">
    <source>
        <dbReference type="ARBA" id="ARBA00022692"/>
    </source>
</evidence>
<dbReference type="PANTHER" id="PTHR37422">
    <property type="entry name" value="TEICHURONIC ACID BIOSYNTHESIS PROTEIN TUAE"/>
    <property type="match status" value="1"/>
</dbReference>
<evidence type="ECO:0000256" key="5">
    <source>
        <dbReference type="SAM" id="Phobius"/>
    </source>
</evidence>
<feature type="transmembrane region" description="Helical" evidence="5">
    <location>
        <begin position="88"/>
        <end position="111"/>
    </location>
</feature>
<sequence>MSLINKRIGIIENIFVVILVYLLSTRYKNKYDELLIFTLGGIVLLRYYIDKEKLRINQSGKKIFFLLIIWTFCLSFSFINILNQYNKFGYYVILYRNLLIGGILLFIISLYLRLGNYINKKRIIILINLFSIYSVFKGLLFISENGVLRRGSIWGNPNYYSMIVGLFIIISYISLLYEKNKVLKTLYFILNMLQIFCLISIGQSRNVFFSLIAVYILGMLLFLIIEKKVKLFSKKTLGLLTIIFIILISINYLEINLRVFNVGVEEVVDDPRMLIWKKALIEENFNILHGKGFAYYTMNNFKDKVGVSIAALHNDYLEIFVTQGIFSLISYLLFFIFSFFIVLKKLFRERDICSFITLMIILYFGGIGMFDNPLYQKRVFQFLFLFLGLTLSSEIFYSDKLKCDRE</sequence>